<evidence type="ECO:0000313" key="4">
    <source>
        <dbReference type="EMBL" id="ATY63232.1"/>
    </source>
</evidence>
<evidence type="ECO:0000256" key="1">
    <source>
        <dbReference type="PROSITE-ProRule" id="PRU00267"/>
    </source>
</evidence>
<feature type="region of interest" description="Disordered" evidence="2">
    <location>
        <begin position="57"/>
        <end position="113"/>
    </location>
</feature>
<dbReference type="SUPFAM" id="SSF47095">
    <property type="entry name" value="HMG-box"/>
    <property type="match status" value="2"/>
</dbReference>
<feature type="compositionally biased region" description="Basic residues" evidence="2">
    <location>
        <begin position="76"/>
        <end position="105"/>
    </location>
</feature>
<sequence>MLSVLNRAAAGRALSAAAFPTTSRIVVPIFTAPRVRRRLAPVARSFTASARVRFPATAASDKPKKAKTTTTAAKKPAAKKKKAAAAPKKKKPAAKKKPVVKKKKVLTPEQKEKKQLSQLRVMALPKAPKGKPSNLWTVFLADNVTRGTGVSLTDKVKDVAVEFKNLSEHEKARLTERAHENAATNKQALKQWIETYPAEAIYMANLARRRLARKLDKKRPALLQDDRLPKAAPSAYSLFIKSRHDQVSAASPTDAFRQLAQQWKALPEAERQQFKAAASADLEKMRQSTEDLRAKGKAYWAANGL</sequence>
<evidence type="ECO:0000313" key="5">
    <source>
        <dbReference type="Proteomes" id="UP000323067"/>
    </source>
</evidence>
<dbReference type="CDD" id="cd00084">
    <property type="entry name" value="HMG-box_SF"/>
    <property type="match status" value="1"/>
</dbReference>
<dbReference type="VEuPathDB" id="FungiDB:CCM_07035"/>
<reference evidence="4 5" key="1">
    <citation type="journal article" date="2017" name="BMC Genomics">
        <title>Chromosome level assembly and secondary metabolite potential of the parasitic fungus Cordyceps militaris.</title>
        <authorList>
            <person name="Kramer G.J."/>
            <person name="Nodwell J.R."/>
        </authorList>
    </citation>
    <scope>NUCLEOTIDE SEQUENCE [LARGE SCALE GENOMIC DNA]</scope>
    <source>
        <strain evidence="4 5">ATCC 34164</strain>
    </source>
</reference>
<dbReference type="AlphaFoldDB" id="A0A2H4SJF3"/>
<feature type="domain" description="HMG box" evidence="3">
    <location>
        <begin position="229"/>
        <end position="293"/>
    </location>
</feature>
<name>A0A2H4SJF3_CORMI</name>
<proteinExistence type="predicted"/>
<dbReference type="SMART" id="SM00398">
    <property type="entry name" value="HMG"/>
    <property type="match status" value="2"/>
</dbReference>
<dbReference type="EMBL" id="CP023324">
    <property type="protein sequence ID" value="ATY63232.1"/>
    <property type="molecule type" value="Genomic_DNA"/>
</dbReference>
<dbReference type="PROSITE" id="PS50118">
    <property type="entry name" value="HMG_BOX_2"/>
    <property type="match status" value="1"/>
</dbReference>
<evidence type="ECO:0000259" key="3">
    <source>
        <dbReference type="PROSITE" id="PS50118"/>
    </source>
</evidence>
<dbReference type="GO" id="GO:0005634">
    <property type="term" value="C:nucleus"/>
    <property type="evidence" value="ECO:0007669"/>
    <property type="project" value="UniProtKB-UniRule"/>
</dbReference>
<keyword evidence="1" id="KW-0238">DNA-binding</keyword>
<feature type="DNA-binding region" description="HMG box" evidence="1">
    <location>
        <begin position="229"/>
        <end position="293"/>
    </location>
</feature>
<dbReference type="Proteomes" id="UP000323067">
    <property type="component" value="Chromosome vii"/>
</dbReference>
<evidence type="ECO:0000256" key="2">
    <source>
        <dbReference type="SAM" id="MobiDB-lite"/>
    </source>
</evidence>
<accession>A0A2H4SJF3</accession>
<dbReference type="GO" id="GO:0003677">
    <property type="term" value="F:DNA binding"/>
    <property type="evidence" value="ECO:0007669"/>
    <property type="project" value="UniProtKB-UniRule"/>
</dbReference>
<dbReference type="InterPro" id="IPR009071">
    <property type="entry name" value="HMG_box_dom"/>
</dbReference>
<gene>
    <name evidence="4" type="ORF">A9K55_007882</name>
</gene>
<dbReference type="Pfam" id="PF09011">
    <property type="entry name" value="HMG_box_2"/>
    <property type="match status" value="1"/>
</dbReference>
<protein>
    <submittedName>
        <fullName evidence="4">High mobility superfamily</fullName>
    </submittedName>
</protein>
<keyword evidence="1" id="KW-0539">Nucleus</keyword>
<organism evidence="4 5">
    <name type="scientific">Cordyceps militaris</name>
    <name type="common">Caterpillar fungus</name>
    <name type="synonym">Clavaria militaris</name>
    <dbReference type="NCBI Taxonomy" id="73501"/>
    <lineage>
        <taxon>Eukaryota</taxon>
        <taxon>Fungi</taxon>
        <taxon>Dikarya</taxon>
        <taxon>Ascomycota</taxon>
        <taxon>Pezizomycotina</taxon>
        <taxon>Sordariomycetes</taxon>
        <taxon>Hypocreomycetidae</taxon>
        <taxon>Hypocreales</taxon>
        <taxon>Cordycipitaceae</taxon>
        <taxon>Cordyceps</taxon>
    </lineage>
</organism>
<dbReference type="OrthoDB" id="1919336at2759"/>
<dbReference type="VEuPathDB" id="FungiDB:A9K55_007882"/>
<dbReference type="InterPro" id="IPR036910">
    <property type="entry name" value="HMG_box_dom_sf"/>
</dbReference>
<dbReference type="Gene3D" id="1.10.30.10">
    <property type="entry name" value="High mobility group box domain"/>
    <property type="match status" value="2"/>
</dbReference>